<dbReference type="EC" id="3.4.21.102" evidence="8"/>
<evidence type="ECO:0000256" key="2">
    <source>
        <dbReference type="ARBA" id="ARBA00022670"/>
    </source>
</evidence>
<dbReference type="InterPro" id="IPR029045">
    <property type="entry name" value="ClpP/crotonase-like_dom_sf"/>
</dbReference>
<dbReference type="PANTHER" id="PTHR32060:SF30">
    <property type="entry name" value="CARBOXY-TERMINAL PROCESSING PROTEASE CTPA"/>
    <property type="match status" value="1"/>
</dbReference>
<dbReference type="Gene3D" id="2.30.42.10">
    <property type="match status" value="1"/>
</dbReference>
<keyword evidence="6" id="KW-0472">Membrane</keyword>
<dbReference type="InterPro" id="IPR055210">
    <property type="entry name" value="CtpA/B_N"/>
</dbReference>
<dbReference type="Pfam" id="PF01471">
    <property type="entry name" value="PG_binding_1"/>
    <property type="match status" value="1"/>
</dbReference>
<dbReference type="InterPro" id="IPR036366">
    <property type="entry name" value="PGBDSf"/>
</dbReference>
<organism evidence="8 9">
    <name type="scientific">Metabacillus niabensis</name>
    <dbReference type="NCBI Taxonomy" id="324854"/>
    <lineage>
        <taxon>Bacteria</taxon>
        <taxon>Bacillati</taxon>
        <taxon>Bacillota</taxon>
        <taxon>Bacilli</taxon>
        <taxon>Bacillales</taxon>
        <taxon>Bacillaceae</taxon>
        <taxon>Metabacillus</taxon>
    </lineage>
</organism>
<evidence type="ECO:0000256" key="6">
    <source>
        <dbReference type="SAM" id="Phobius"/>
    </source>
</evidence>
<dbReference type="Pfam" id="PF03572">
    <property type="entry name" value="Peptidase_S41"/>
    <property type="match status" value="1"/>
</dbReference>
<dbReference type="PANTHER" id="PTHR32060">
    <property type="entry name" value="TAIL-SPECIFIC PROTEASE"/>
    <property type="match status" value="1"/>
</dbReference>
<dbReference type="SMART" id="SM00245">
    <property type="entry name" value="TSPc"/>
    <property type="match status" value="1"/>
</dbReference>
<dbReference type="Pfam" id="PF22694">
    <property type="entry name" value="CtpB_N-like"/>
    <property type="match status" value="1"/>
</dbReference>
<dbReference type="Proteomes" id="UP001232245">
    <property type="component" value="Unassembled WGS sequence"/>
</dbReference>
<evidence type="ECO:0000313" key="8">
    <source>
        <dbReference type="EMBL" id="MDQ0225244.1"/>
    </source>
</evidence>
<dbReference type="PROSITE" id="PS50106">
    <property type="entry name" value="PDZ"/>
    <property type="match status" value="1"/>
</dbReference>
<keyword evidence="9" id="KW-1185">Reference proteome</keyword>
<dbReference type="SMART" id="SM00228">
    <property type="entry name" value="PDZ"/>
    <property type="match status" value="1"/>
</dbReference>
<dbReference type="SUPFAM" id="SSF47090">
    <property type="entry name" value="PGBD-like"/>
    <property type="match status" value="1"/>
</dbReference>
<dbReference type="InterPro" id="IPR036365">
    <property type="entry name" value="PGBD-like_sf"/>
</dbReference>
<dbReference type="InterPro" id="IPR005151">
    <property type="entry name" value="Tail-specific_protease"/>
</dbReference>
<dbReference type="InterPro" id="IPR002477">
    <property type="entry name" value="Peptidoglycan-bd-like"/>
</dbReference>
<keyword evidence="6" id="KW-1133">Transmembrane helix</keyword>
<dbReference type="InterPro" id="IPR004447">
    <property type="entry name" value="Peptidase_S41A"/>
</dbReference>
<evidence type="ECO:0000256" key="1">
    <source>
        <dbReference type="ARBA" id="ARBA00009179"/>
    </source>
</evidence>
<dbReference type="EMBL" id="JAUSTZ010000002">
    <property type="protein sequence ID" value="MDQ0225244.1"/>
    <property type="molecule type" value="Genomic_DNA"/>
</dbReference>
<dbReference type="GO" id="GO:0006508">
    <property type="term" value="P:proteolysis"/>
    <property type="evidence" value="ECO:0007669"/>
    <property type="project" value="UniProtKB-KW"/>
</dbReference>
<dbReference type="CDD" id="cd07560">
    <property type="entry name" value="Peptidase_S41_CPP"/>
    <property type="match status" value="1"/>
</dbReference>
<accession>A0ABT9YZT4</accession>
<sequence length="464" mass="51091">MKKSKFIIWIIITAILSSGITFSFLQFYGVNQSVDDGDPFAKLKSTYEILEKGYYKNIETDKLVEGAIKGMVNSLEDPYSVYMDVEEAKSFNENISSSFEGIGAEVQESNGNIMIVSPIKGSPAEEAGLKPKDIILTVDGESVEGLTVNEAVLKIRGEKGSKVKLVVRREGVGELTFTITRDTIPLETVYSEVIDDNIGKIQITKFSESTTEELEKAIADLQKKNVKGLVIDLRQNPGGLMNRAIEMSQLFVPKGKNIMQVENNNGSKEVYKSENNQVVDLPATVIVDGGTASAGEIMAAALNQSAGITLVGEKTFGKGTIQTAQTFKDNSSVKFTTAKWLTPDGTWIHEKGIEPQVKVELPEYAHVSYVNPESVLKIGVSSDEVKSAKTMLKALGYESLNEENSFDEETEEVVKEFQAKHKLTVNGQITGETTIKLYEEIQKKLQENDTQLEKAISVLKEKME</sequence>
<dbReference type="RefSeq" id="WP_174880715.1">
    <property type="nucleotide sequence ID" value="NZ_CADEPK010000233.1"/>
</dbReference>
<keyword evidence="6" id="KW-0812">Transmembrane</keyword>
<dbReference type="GO" id="GO:0004252">
    <property type="term" value="F:serine-type endopeptidase activity"/>
    <property type="evidence" value="ECO:0007669"/>
    <property type="project" value="UniProtKB-EC"/>
</dbReference>
<dbReference type="NCBIfam" id="TIGR00225">
    <property type="entry name" value="prc"/>
    <property type="match status" value="1"/>
</dbReference>
<name>A0ABT9YZT4_9BACI</name>
<dbReference type="Pfam" id="PF17820">
    <property type="entry name" value="PDZ_6"/>
    <property type="match status" value="1"/>
</dbReference>
<evidence type="ECO:0000313" key="9">
    <source>
        <dbReference type="Proteomes" id="UP001232245"/>
    </source>
</evidence>
<dbReference type="InterPro" id="IPR001478">
    <property type="entry name" value="PDZ"/>
</dbReference>
<evidence type="ECO:0000256" key="3">
    <source>
        <dbReference type="ARBA" id="ARBA00022801"/>
    </source>
</evidence>
<evidence type="ECO:0000256" key="4">
    <source>
        <dbReference type="ARBA" id="ARBA00022825"/>
    </source>
</evidence>
<keyword evidence="2 5" id="KW-0645">Protease</keyword>
<dbReference type="SUPFAM" id="SSF50156">
    <property type="entry name" value="PDZ domain-like"/>
    <property type="match status" value="1"/>
</dbReference>
<dbReference type="InterPro" id="IPR036034">
    <property type="entry name" value="PDZ_sf"/>
</dbReference>
<feature type="transmembrane region" description="Helical" evidence="6">
    <location>
        <begin position="7"/>
        <end position="28"/>
    </location>
</feature>
<gene>
    <name evidence="8" type="ORF">J2S02_001573</name>
</gene>
<dbReference type="SUPFAM" id="SSF52096">
    <property type="entry name" value="ClpP/crotonase"/>
    <property type="match status" value="1"/>
</dbReference>
<proteinExistence type="inferred from homology"/>
<evidence type="ECO:0000256" key="5">
    <source>
        <dbReference type="RuleBase" id="RU004404"/>
    </source>
</evidence>
<reference evidence="8 9" key="1">
    <citation type="submission" date="2023-07" db="EMBL/GenBank/DDBJ databases">
        <title>Genomic Encyclopedia of Type Strains, Phase IV (KMG-IV): sequencing the most valuable type-strain genomes for metagenomic binning, comparative biology and taxonomic classification.</title>
        <authorList>
            <person name="Goeker M."/>
        </authorList>
    </citation>
    <scope>NUCLEOTIDE SEQUENCE [LARGE SCALE GENOMIC DNA]</scope>
    <source>
        <strain evidence="8 9">DSM 17723</strain>
    </source>
</reference>
<protein>
    <submittedName>
        <fullName evidence="8">Carboxyl-terminal processing protease</fullName>
        <ecNumber evidence="8">3.4.21.102</ecNumber>
    </submittedName>
</protein>
<keyword evidence="4 5" id="KW-0720">Serine protease</keyword>
<comment type="similarity">
    <text evidence="1 5">Belongs to the peptidase S41A family.</text>
</comment>
<evidence type="ECO:0000259" key="7">
    <source>
        <dbReference type="PROSITE" id="PS50106"/>
    </source>
</evidence>
<dbReference type="Gene3D" id="1.10.101.10">
    <property type="entry name" value="PGBD-like superfamily/PGBD"/>
    <property type="match status" value="1"/>
</dbReference>
<dbReference type="CDD" id="cd06782">
    <property type="entry name" value="cpPDZ_CPP-like"/>
    <property type="match status" value="1"/>
</dbReference>
<dbReference type="InterPro" id="IPR041489">
    <property type="entry name" value="PDZ_6"/>
</dbReference>
<comment type="caution">
    <text evidence="8">The sequence shown here is derived from an EMBL/GenBank/DDBJ whole genome shotgun (WGS) entry which is preliminary data.</text>
</comment>
<dbReference type="Gene3D" id="3.30.750.44">
    <property type="match status" value="1"/>
</dbReference>
<feature type="domain" description="PDZ" evidence="7">
    <location>
        <begin position="84"/>
        <end position="170"/>
    </location>
</feature>
<keyword evidence="3 5" id="KW-0378">Hydrolase</keyword>
<dbReference type="Gene3D" id="3.90.226.10">
    <property type="entry name" value="2-enoyl-CoA Hydratase, Chain A, domain 1"/>
    <property type="match status" value="1"/>
</dbReference>